<feature type="modified residue" description="4-aspartylphosphate" evidence="2">
    <location>
        <position position="88"/>
    </location>
</feature>
<dbReference type="InterPro" id="IPR011006">
    <property type="entry name" value="CheY-like_superfamily"/>
</dbReference>
<dbReference type="Proteomes" id="UP000620670">
    <property type="component" value="Unassembled WGS sequence"/>
</dbReference>
<proteinExistence type="predicted"/>
<name>A0ABS0Y837_9HYPH</name>
<dbReference type="PANTHER" id="PTHR44591:SF21">
    <property type="entry name" value="TWO-COMPONENT RESPONSE REGULATOR"/>
    <property type="match status" value="1"/>
</dbReference>
<evidence type="ECO:0000313" key="5">
    <source>
        <dbReference type="EMBL" id="MBJ6128471.1"/>
    </source>
</evidence>
<gene>
    <name evidence="5" type="ORF">JAO75_24055</name>
</gene>
<evidence type="ECO:0000259" key="4">
    <source>
        <dbReference type="PROSITE" id="PS50110"/>
    </source>
</evidence>
<dbReference type="PROSITE" id="PS50110">
    <property type="entry name" value="RESPONSE_REGULATORY"/>
    <property type="match status" value="1"/>
</dbReference>
<feature type="domain" description="Response regulatory" evidence="4">
    <location>
        <begin position="37"/>
        <end position="150"/>
    </location>
</feature>
<reference evidence="6" key="1">
    <citation type="submission" date="2020-12" db="EMBL/GenBank/DDBJ databases">
        <title>Hymenobacter sp.</title>
        <authorList>
            <person name="Kim M.K."/>
        </authorList>
    </citation>
    <scope>NUCLEOTIDE SEQUENCE [LARGE SCALE GENOMIC DNA]</scope>
    <source>
        <strain evidence="6">BT325</strain>
    </source>
</reference>
<comment type="caution">
    <text evidence="5">The sequence shown here is derived from an EMBL/GenBank/DDBJ whole genome shotgun (WGS) entry which is preliminary data.</text>
</comment>
<evidence type="ECO:0000313" key="6">
    <source>
        <dbReference type="Proteomes" id="UP000620670"/>
    </source>
</evidence>
<dbReference type="InterPro" id="IPR001789">
    <property type="entry name" value="Sig_transdc_resp-reg_receiver"/>
</dbReference>
<feature type="non-terminal residue" evidence="5">
    <location>
        <position position="1"/>
    </location>
</feature>
<dbReference type="SMART" id="SM00448">
    <property type="entry name" value="REC"/>
    <property type="match status" value="1"/>
</dbReference>
<dbReference type="PANTHER" id="PTHR44591">
    <property type="entry name" value="STRESS RESPONSE REGULATOR PROTEIN 1"/>
    <property type="match status" value="1"/>
</dbReference>
<evidence type="ECO:0000256" key="2">
    <source>
        <dbReference type="PROSITE-ProRule" id="PRU00169"/>
    </source>
</evidence>
<feature type="region of interest" description="Disordered" evidence="3">
    <location>
        <begin position="1"/>
        <end position="31"/>
    </location>
</feature>
<dbReference type="Gene3D" id="3.40.50.2300">
    <property type="match status" value="1"/>
</dbReference>
<dbReference type="InterPro" id="IPR050595">
    <property type="entry name" value="Bact_response_regulator"/>
</dbReference>
<evidence type="ECO:0000256" key="3">
    <source>
        <dbReference type="SAM" id="MobiDB-lite"/>
    </source>
</evidence>
<evidence type="ECO:0000256" key="1">
    <source>
        <dbReference type="ARBA" id="ARBA00022553"/>
    </source>
</evidence>
<accession>A0ABS0Y837</accession>
<dbReference type="RefSeq" id="WP_199051742.1">
    <property type="nucleotide sequence ID" value="NZ_JAELXT010000052.1"/>
</dbReference>
<dbReference type="SUPFAM" id="SSF52172">
    <property type="entry name" value="CheY-like"/>
    <property type="match status" value="1"/>
</dbReference>
<keyword evidence="1 2" id="KW-0597">Phosphoprotein</keyword>
<protein>
    <submittedName>
        <fullName evidence="5">Response regulator</fullName>
    </submittedName>
</protein>
<dbReference type="EMBL" id="JAELXT010000052">
    <property type="protein sequence ID" value="MBJ6128471.1"/>
    <property type="molecule type" value="Genomic_DNA"/>
</dbReference>
<dbReference type="Pfam" id="PF00072">
    <property type="entry name" value="Response_reg"/>
    <property type="match status" value="1"/>
</dbReference>
<organism evidence="5 6">
    <name type="scientific">Microvirga splendida</name>
    <dbReference type="NCBI Taxonomy" id="2795727"/>
    <lineage>
        <taxon>Bacteria</taxon>
        <taxon>Pseudomonadati</taxon>
        <taxon>Pseudomonadota</taxon>
        <taxon>Alphaproteobacteria</taxon>
        <taxon>Hyphomicrobiales</taxon>
        <taxon>Methylobacteriaceae</taxon>
        <taxon>Microvirga</taxon>
    </lineage>
</organism>
<keyword evidence="6" id="KW-1185">Reference proteome</keyword>
<sequence>SLRGSKPHSLRTSGAEARPDHPITGGSEPAEYGRGRRVLLVEDNLEVGRFSTQTLQDLGYETTWATNGDEALKVLEETGAAFDVVFSDVVMPGIGGVELGQTIRQRYPGLPIVLTSGYSEVLADDGRHGFELLHKPYAADELSRVLRRVAQRRKRRG</sequence>